<proteinExistence type="predicted"/>
<dbReference type="GeneID" id="65128997"/>
<name>A0A7M1RVT8_9CAUD</name>
<sequence>MTTTFLNKKGNNNNFNFNTYDFLNPYYEKISKKKDDNYIDNLLTKAFKNLVPWAKKEDKKDSIYIIFGDEPTKKYTFEKPSFTITNISPTSLNLEWNKAATHLLECAYYANNPTYDFIICDTPIKIHGNYIQVGSEIIPTFTRSDFFTTMKKEDQINIYNIAVEINAIFAA</sequence>
<dbReference type="EMBL" id="MT774380">
    <property type="protein sequence ID" value="QOR58523.1"/>
    <property type="molecule type" value="Genomic_DNA"/>
</dbReference>
<accession>A0A7M1RVT8</accession>
<evidence type="ECO:0000313" key="2">
    <source>
        <dbReference type="Proteomes" id="UP000594063"/>
    </source>
</evidence>
<organism evidence="1 2">
    <name type="scientific">uncultured phage cr1_1</name>
    <dbReference type="NCBI Taxonomy" id="2772064"/>
    <lineage>
        <taxon>Viruses</taxon>
        <taxon>Duplodnaviria</taxon>
        <taxon>Heunggongvirae</taxon>
        <taxon>Uroviricota</taxon>
        <taxon>Caudoviricetes</taxon>
        <taxon>Crassvirales</taxon>
        <taxon>Suoliviridae</taxon>
        <taxon>Boorivirinae</taxon>
        <taxon>Culoivirus</taxon>
        <taxon>Culoivirus americanus</taxon>
    </lineage>
</organism>
<reference evidence="1 2" key="1">
    <citation type="submission" date="2020-07" db="EMBL/GenBank/DDBJ databases">
        <title>Taxonomic proposal: Crassvirales, a new order of highly abundant and diverse bacterial viruses.</title>
        <authorList>
            <person name="Shkoporov A.N."/>
            <person name="Stockdale S.R."/>
            <person name="Guerin E."/>
            <person name="Ross R.P."/>
            <person name="Hill C."/>
        </authorList>
    </citation>
    <scope>NUCLEOTIDE SEQUENCE [LARGE SCALE GENOMIC DNA]</scope>
</reference>
<dbReference type="KEGG" id="vg:65128997"/>
<dbReference type="RefSeq" id="YP_010110681.1">
    <property type="nucleotide sequence ID" value="NC_055873.1"/>
</dbReference>
<dbReference type="Proteomes" id="UP000594063">
    <property type="component" value="Segment"/>
</dbReference>
<protein>
    <submittedName>
        <fullName evidence="1">Uncharacterized protein</fullName>
    </submittedName>
</protein>
<keyword evidence="2" id="KW-1185">Reference proteome</keyword>
<evidence type="ECO:0000313" key="1">
    <source>
        <dbReference type="EMBL" id="QOR58523.1"/>
    </source>
</evidence>